<dbReference type="InterPro" id="IPR006501">
    <property type="entry name" value="Pectinesterase_inhib_dom"/>
</dbReference>
<evidence type="ECO:0000313" key="16">
    <source>
        <dbReference type="EMBL" id="KAK4340844.1"/>
    </source>
</evidence>
<comment type="catalytic activity">
    <reaction evidence="12 14">
        <text>[(1-&gt;4)-alpha-D-galacturonosyl methyl ester](n) + n H2O = [(1-&gt;4)-alpha-D-galacturonosyl](n) + n methanol + n H(+)</text>
        <dbReference type="Rhea" id="RHEA:22380"/>
        <dbReference type="Rhea" id="RHEA-COMP:14570"/>
        <dbReference type="Rhea" id="RHEA-COMP:14573"/>
        <dbReference type="ChEBI" id="CHEBI:15377"/>
        <dbReference type="ChEBI" id="CHEBI:15378"/>
        <dbReference type="ChEBI" id="CHEBI:17790"/>
        <dbReference type="ChEBI" id="CHEBI:140522"/>
        <dbReference type="ChEBI" id="CHEBI:140523"/>
        <dbReference type="EC" id="3.1.1.11"/>
    </reaction>
</comment>
<evidence type="ECO:0000256" key="14">
    <source>
        <dbReference type="RuleBase" id="RU000589"/>
    </source>
</evidence>
<dbReference type="SUPFAM" id="SSF51126">
    <property type="entry name" value="Pectin lyase-like"/>
    <property type="match status" value="1"/>
</dbReference>
<evidence type="ECO:0000256" key="6">
    <source>
        <dbReference type="ARBA" id="ARBA00022512"/>
    </source>
</evidence>
<dbReference type="PROSITE" id="PS00503">
    <property type="entry name" value="PECTINESTERASE_2"/>
    <property type="match status" value="1"/>
</dbReference>
<name>A0AAE1QVQ2_9SOLA</name>
<protein>
    <recommendedName>
        <fullName evidence="5 14">Pectinesterase</fullName>
        <ecNumber evidence="5 14">3.1.1.11</ecNumber>
    </recommendedName>
</protein>
<organism evidence="16 17">
    <name type="scientific">Anisodus tanguticus</name>
    <dbReference type="NCBI Taxonomy" id="243964"/>
    <lineage>
        <taxon>Eukaryota</taxon>
        <taxon>Viridiplantae</taxon>
        <taxon>Streptophyta</taxon>
        <taxon>Embryophyta</taxon>
        <taxon>Tracheophyta</taxon>
        <taxon>Spermatophyta</taxon>
        <taxon>Magnoliopsida</taxon>
        <taxon>eudicotyledons</taxon>
        <taxon>Gunneridae</taxon>
        <taxon>Pentapetalae</taxon>
        <taxon>asterids</taxon>
        <taxon>lamiids</taxon>
        <taxon>Solanales</taxon>
        <taxon>Solanaceae</taxon>
        <taxon>Solanoideae</taxon>
        <taxon>Hyoscyameae</taxon>
        <taxon>Anisodus</taxon>
    </lineage>
</organism>
<evidence type="ECO:0000259" key="15">
    <source>
        <dbReference type="SMART" id="SM00856"/>
    </source>
</evidence>
<dbReference type="NCBIfam" id="TIGR01614">
    <property type="entry name" value="PME_inhib"/>
    <property type="match status" value="1"/>
</dbReference>
<dbReference type="GO" id="GO:0030599">
    <property type="term" value="F:pectinesterase activity"/>
    <property type="evidence" value="ECO:0007669"/>
    <property type="project" value="UniProtKB-UniRule"/>
</dbReference>
<dbReference type="Proteomes" id="UP001291623">
    <property type="component" value="Unassembled WGS sequence"/>
</dbReference>
<keyword evidence="11 14" id="KW-0961">Cell wall biogenesis/degradation</keyword>
<dbReference type="InterPro" id="IPR011050">
    <property type="entry name" value="Pectin_lyase_fold/virulence"/>
</dbReference>
<evidence type="ECO:0000256" key="4">
    <source>
        <dbReference type="ARBA" id="ARBA00007786"/>
    </source>
</evidence>
<gene>
    <name evidence="16" type="ORF">RND71_039345</name>
</gene>
<dbReference type="GO" id="GO:0004857">
    <property type="term" value="F:enzyme inhibitor activity"/>
    <property type="evidence" value="ECO:0007669"/>
    <property type="project" value="InterPro"/>
</dbReference>
<evidence type="ECO:0000313" key="17">
    <source>
        <dbReference type="Proteomes" id="UP001291623"/>
    </source>
</evidence>
<keyword evidence="7 14" id="KW-0964">Secreted</keyword>
<evidence type="ECO:0000256" key="3">
    <source>
        <dbReference type="ARBA" id="ARBA00006027"/>
    </source>
</evidence>
<evidence type="ECO:0000256" key="11">
    <source>
        <dbReference type="ARBA" id="ARBA00023316"/>
    </source>
</evidence>
<dbReference type="SMART" id="SM00856">
    <property type="entry name" value="PMEI"/>
    <property type="match status" value="1"/>
</dbReference>
<feature type="chain" id="PRO_5041783297" description="Pectinesterase" evidence="14">
    <location>
        <begin position="27"/>
        <end position="535"/>
    </location>
</feature>
<evidence type="ECO:0000256" key="9">
    <source>
        <dbReference type="ARBA" id="ARBA00022801"/>
    </source>
</evidence>
<evidence type="ECO:0000256" key="12">
    <source>
        <dbReference type="ARBA" id="ARBA00047928"/>
    </source>
</evidence>
<keyword evidence="6 14" id="KW-0134">Cell wall</keyword>
<feature type="active site" evidence="13">
    <location>
        <position position="372"/>
    </location>
</feature>
<keyword evidence="8 14" id="KW-0732">Signal</keyword>
<comment type="subcellular location">
    <subcellularLocation>
        <location evidence="1 14">Secreted</location>
        <location evidence="1 14">Cell wall</location>
    </subcellularLocation>
</comment>
<evidence type="ECO:0000256" key="1">
    <source>
        <dbReference type="ARBA" id="ARBA00004191"/>
    </source>
</evidence>
<keyword evidence="9 14" id="KW-0378">Hydrolase</keyword>
<dbReference type="AlphaFoldDB" id="A0AAE1QVQ2"/>
<evidence type="ECO:0000256" key="2">
    <source>
        <dbReference type="ARBA" id="ARBA00005184"/>
    </source>
</evidence>
<evidence type="ECO:0000256" key="8">
    <source>
        <dbReference type="ARBA" id="ARBA00022729"/>
    </source>
</evidence>
<dbReference type="Gene3D" id="1.20.140.40">
    <property type="entry name" value="Invertase/pectin methylesterase inhibitor family protein"/>
    <property type="match status" value="1"/>
</dbReference>
<evidence type="ECO:0000256" key="7">
    <source>
        <dbReference type="ARBA" id="ARBA00022525"/>
    </source>
</evidence>
<sequence>MTTYKLNSLVLFMFFSFSLFLHQSYSNEEETSDDINWWCSTTPHPEPCKYFMADAALQRTFKPTCKAEFRTMTAQVALEQALLVQNHAKSMGPHCRGKRKKLVWMDCDKLIDNAILQLNRTLHGIGSNSTFCTDFDAQTWLSASLTNIETCLSGSNQLNVSNILHPTLSTNVSQLISNSLAVNGELVDSQNSTEIGGFPSWVTSRERKLLQSSTRSLASKAIFVVAQDGSGKFRSIQAAINAAATKVSDQRIIIYIKKGVYRENVAIGPSMSNIMLVGAGLRYTIITGSQSASGGFTTYSTATVGVDGSGFIARGITFRNTAGPKNGQAVALRSASDLSVFYACGFEGFQDTLFVQSQRQFYKICHIYGTIDFIFGNAAVVFQNCVIYVRRPLVGQVNVITAQGRGDPFQNTGISIHNSRITAAPSLKPVVRAFKTYLGRPWQEFSRTVILRSYIDGLVNPSGWLPWQNSDFAFKTLYFGEYRNFGPGASTRYRVKWPGYHVITNANEATKFTVANLVGGRSWLPSTGVPFTSGL</sequence>
<comment type="pathway">
    <text evidence="2 14">Glycan metabolism; pectin degradation; 2-dehydro-3-deoxy-D-gluconate from pectin: step 1/5.</text>
</comment>
<proteinExistence type="inferred from homology"/>
<dbReference type="EMBL" id="JAVYJV010000022">
    <property type="protein sequence ID" value="KAK4340844.1"/>
    <property type="molecule type" value="Genomic_DNA"/>
</dbReference>
<comment type="similarity">
    <text evidence="4">In the C-terminal section; belongs to the pectinesterase family.</text>
</comment>
<dbReference type="FunFam" id="2.160.20.10:FF:000001">
    <property type="entry name" value="Pectinesterase"/>
    <property type="match status" value="1"/>
</dbReference>
<dbReference type="EC" id="3.1.1.11" evidence="5 14"/>
<dbReference type="GO" id="GO:0045490">
    <property type="term" value="P:pectin catabolic process"/>
    <property type="evidence" value="ECO:0007669"/>
    <property type="project" value="UniProtKB-UniRule"/>
</dbReference>
<keyword evidence="17" id="KW-1185">Reference proteome</keyword>
<reference evidence="16" key="1">
    <citation type="submission" date="2023-12" db="EMBL/GenBank/DDBJ databases">
        <title>Genome assembly of Anisodus tanguticus.</title>
        <authorList>
            <person name="Wang Y.-J."/>
        </authorList>
    </citation>
    <scope>NUCLEOTIDE SEQUENCE</scope>
    <source>
        <strain evidence="16">KB-2021</strain>
        <tissue evidence="16">Leaf</tissue>
    </source>
</reference>
<dbReference type="PANTHER" id="PTHR31707">
    <property type="entry name" value="PECTINESTERASE"/>
    <property type="match status" value="1"/>
</dbReference>
<evidence type="ECO:0000256" key="13">
    <source>
        <dbReference type="PROSITE-ProRule" id="PRU10040"/>
    </source>
</evidence>
<dbReference type="Gene3D" id="2.160.20.10">
    <property type="entry name" value="Single-stranded right-handed beta-helix, Pectin lyase-like"/>
    <property type="match status" value="1"/>
</dbReference>
<comment type="caution">
    <text evidence="16">The sequence shown here is derived from an EMBL/GenBank/DDBJ whole genome shotgun (WGS) entry which is preliminary data.</text>
</comment>
<dbReference type="CDD" id="cd15798">
    <property type="entry name" value="PMEI-like_3"/>
    <property type="match status" value="1"/>
</dbReference>
<dbReference type="InterPro" id="IPR000070">
    <property type="entry name" value="Pectinesterase_cat"/>
</dbReference>
<keyword evidence="10 14" id="KW-0063">Aspartyl esterase</keyword>
<accession>A0AAE1QVQ2</accession>
<dbReference type="InterPro" id="IPR035513">
    <property type="entry name" value="Invertase/methylesterase_inhib"/>
</dbReference>
<dbReference type="InterPro" id="IPR033131">
    <property type="entry name" value="Pectinesterase_Asp_AS"/>
</dbReference>
<comment type="similarity">
    <text evidence="3">In the N-terminal section; belongs to the PMEI family.</text>
</comment>
<comment type="function">
    <text evidence="14">Acts in the modification of cell walls via demethylesterification of cell wall pectin.</text>
</comment>
<dbReference type="GO" id="GO:0042545">
    <property type="term" value="P:cell wall modification"/>
    <property type="evidence" value="ECO:0007669"/>
    <property type="project" value="UniProtKB-UniRule"/>
</dbReference>
<dbReference type="Pfam" id="PF04043">
    <property type="entry name" value="PMEI"/>
    <property type="match status" value="1"/>
</dbReference>
<dbReference type="SUPFAM" id="SSF101148">
    <property type="entry name" value="Plant invertase/pectin methylesterase inhibitor"/>
    <property type="match status" value="1"/>
</dbReference>
<feature type="domain" description="Pectinesterase inhibitor" evidence="15">
    <location>
        <begin position="30"/>
        <end position="182"/>
    </location>
</feature>
<feature type="signal peptide" evidence="14">
    <location>
        <begin position="1"/>
        <end position="26"/>
    </location>
</feature>
<dbReference type="PROSITE" id="PS00800">
    <property type="entry name" value="PECTINESTERASE_1"/>
    <property type="match status" value="1"/>
</dbReference>
<dbReference type="InterPro" id="IPR012334">
    <property type="entry name" value="Pectin_lyas_fold"/>
</dbReference>
<dbReference type="Pfam" id="PF01095">
    <property type="entry name" value="Pectinesterase"/>
    <property type="match status" value="1"/>
</dbReference>
<dbReference type="InterPro" id="IPR018040">
    <property type="entry name" value="Pectinesterase_Tyr_AS"/>
</dbReference>
<evidence type="ECO:0000256" key="5">
    <source>
        <dbReference type="ARBA" id="ARBA00013229"/>
    </source>
</evidence>
<evidence type="ECO:0000256" key="10">
    <source>
        <dbReference type="ARBA" id="ARBA00023085"/>
    </source>
</evidence>